<evidence type="ECO:0000313" key="4">
    <source>
        <dbReference type="Proteomes" id="UP000007842"/>
    </source>
</evidence>
<accession>G8X357</accession>
<feature type="transmembrane region" description="Helical" evidence="2">
    <location>
        <begin position="65"/>
        <end position="88"/>
    </location>
</feature>
<proteinExistence type="predicted"/>
<dbReference type="KEGG" id="scy:SCATT_42200"/>
<dbReference type="Pfam" id="PF19741">
    <property type="entry name" value="DUF6230"/>
    <property type="match status" value="1"/>
</dbReference>
<sequence length="263" mass="27333">MIAGATDWAVRLPTTAAVDGAPLPEDVALLPSQAGPDVRTRDVRPRRRKVMESKATRGGTRWKRFAVVMVPSVAATAAIGVAMAQGALAASFSVSGQQFRVSADELHGYGFLQYGAVDTQHGGDEKAVAISAFNHATITNLCQSVSFDVPVVGPVTMKLTAGDAGKAVQAKNLYIDLDDLKTKSATFSNINIGVAAGDQTKGPGMNKGSKYEMADKGGFAQEADEAVLTGVHQTAWATNAGTFELSHLGMHVSKGADGQCPAS</sequence>
<dbReference type="eggNOG" id="ENOG50312Q2">
    <property type="taxonomic scope" value="Bacteria"/>
</dbReference>
<name>G8X357_STREN</name>
<dbReference type="EMBL" id="CP003219">
    <property type="protein sequence ID" value="AEW96591.1"/>
    <property type="molecule type" value="Genomic_DNA"/>
</dbReference>
<dbReference type="AlphaFoldDB" id="G8X357"/>
<organism evidence="3 4">
    <name type="scientific">Streptantibioticus cattleyicolor (strain ATCC 35852 / DSM 46488 / JCM 4925 / NBRC 14057 / NRRL 8057)</name>
    <name type="common">Streptomyces cattleya</name>
    <dbReference type="NCBI Taxonomy" id="1003195"/>
    <lineage>
        <taxon>Bacteria</taxon>
        <taxon>Bacillati</taxon>
        <taxon>Actinomycetota</taxon>
        <taxon>Actinomycetes</taxon>
        <taxon>Kitasatosporales</taxon>
        <taxon>Streptomycetaceae</taxon>
        <taxon>Streptantibioticus</taxon>
    </lineage>
</organism>
<evidence type="ECO:0000313" key="3">
    <source>
        <dbReference type="EMBL" id="AEW96591.1"/>
    </source>
</evidence>
<gene>
    <name evidence="3" type="ordered locus">SCATT_42200</name>
</gene>
<evidence type="ECO:0000256" key="1">
    <source>
        <dbReference type="SAM" id="MobiDB-lite"/>
    </source>
</evidence>
<protein>
    <submittedName>
        <fullName evidence="3">Cholesterol esterase</fullName>
    </submittedName>
</protein>
<evidence type="ECO:0000256" key="2">
    <source>
        <dbReference type="SAM" id="Phobius"/>
    </source>
</evidence>
<keyword evidence="2" id="KW-0472">Membrane</keyword>
<reference evidence="4" key="1">
    <citation type="submission" date="2011-12" db="EMBL/GenBank/DDBJ databases">
        <title>Complete genome sequence of Streptomyces cattleya strain DSM 46488.</title>
        <authorList>
            <person name="Ou H.-Y."/>
            <person name="Li P."/>
            <person name="Zhao C."/>
            <person name="O'Hagan D."/>
            <person name="Deng Z."/>
        </authorList>
    </citation>
    <scope>NUCLEOTIDE SEQUENCE [LARGE SCALE GENOMIC DNA]</scope>
    <source>
        <strain evidence="4">ATCC 35852 / DSM 46488 / JCM 4925 / NBRC 14057 / NRRL 8057</strain>
    </source>
</reference>
<dbReference type="PATRIC" id="fig|1003195.29.peg.4215"/>
<dbReference type="STRING" id="1003195.SCATT_42200"/>
<dbReference type="HOGENOM" id="CLU_092426_0_0_11"/>
<dbReference type="InterPro" id="IPR046198">
    <property type="entry name" value="DUF6230"/>
</dbReference>
<keyword evidence="4" id="KW-1185">Reference proteome</keyword>
<keyword evidence="2" id="KW-0812">Transmembrane</keyword>
<feature type="region of interest" description="Disordered" evidence="1">
    <location>
        <begin position="29"/>
        <end position="55"/>
    </location>
</feature>
<dbReference type="Proteomes" id="UP000007842">
    <property type="component" value="Chromosome"/>
</dbReference>
<keyword evidence="2" id="KW-1133">Transmembrane helix</keyword>